<comment type="caution">
    <text evidence="1">The sequence shown here is derived from an EMBL/GenBank/DDBJ whole genome shotgun (WGS) entry which is preliminary data.</text>
</comment>
<evidence type="ECO:0000313" key="2">
    <source>
        <dbReference type="Proteomes" id="UP001607303"/>
    </source>
</evidence>
<gene>
    <name evidence="1" type="ORF">V1477_020898</name>
</gene>
<reference evidence="1 2" key="1">
    <citation type="journal article" date="2024" name="Ann. Entomol. Soc. Am.">
        <title>Genomic analyses of the southern and eastern yellowjacket wasps (Hymenoptera: Vespidae) reveal evolutionary signatures of social life.</title>
        <authorList>
            <person name="Catto M.A."/>
            <person name="Caine P.B."/>
            <person name="Orr S.E."/>
            <person name="Hunt B.G."/>
            <person name="Goodisman M.A.D."/>
        </authorList>
    </citation>
    <scope>NUCLEOTIDE SEQUENCE [LARGE SCALE GENOMIC DNA]</scope>
    <source>
        <strain evidence="1">232</strain>
        <tissue evidence="1">Head and thorax</tissue>
    </source>
</reference>
<dbReference type="AlphaFoldDB" id="A0ABD2AN78"/>
<dbReference type="PANTHER" id="PTHR21608">
    <property type="entry name" value="KINESIN-LIKE PROTEIN CG14535"/>
    <property type="match status" value="1"/>
</dbReference>
<protein>
    <submittedName>
        <fullName evidence="1">Kinesin-like protein CG14535 isoform X5</fullName>
    </submittedName>
</protein>
<organism evidence="1 2">
    <name type="scientific">Vespula maculifrons</name>
    <name type="common">Eastern yellow jacket</name>
    <name type="synonym">Wasp</name>
    <dbReference type="NCBI Taxonomy" id="7453"/>
    <lineage>
        <taxon>Eukaryota</taxon>
        <taxon>Metazoa</taxon>
        <taxon>Ecdysozoa</taxon>
        <taxon>Arthropoda</taxon>
        <taxon>Hexapoda</taxon>
        <taxon>Insecta</taxon>
        <taxon>Pterygota</taxon>
        <taxon>Neoptera</taxon>
        <taxon>Endopterygota</taxon>
        <taxon>Hymenoptera</taxon>
        <taxon>Apocrita</taxon>
        <taxon>Aculeata</taxon>
        <taxon>Vespoidea</taxon>
        <taxon>Vespidae</taxon>
        <taxon>Vespinae</taxon>
        <taxon>Vespula</taxon>
    </lineage>
</organism>
<accession>A0ABD2AN78</accession>
<name>A0ABD2AN78_VESMC</name>
<dbReference type="EMBL" id="JAYRBN010000116">
    <property type="protein sequence ID" value="KAL2722078.1"/>
    <property type="molecule type" value="Genomic_DNA"/>
</dbReference>
<dbReference type="InterPro" id="IPR027640">
    <property type="entry name" value="Kinesin-like_fam"/>
</dbReference>
<evidence type="ECO:0000313" key="1">
    <source>
        <dbReference type="EMBL" id="KAL2722078.1"/>
    </source>
</evidence>
<dbReference type="Proteomes" id="UP001607303">
    <property type="component" value="Unassembled WGS sequence"/>
</dbReference>
<sequence length="98" mass="11543">MSKIHNLRLRQRLLRHELKDAKKRLMVPDCRWSYELHVEDSMDWRDPSFLEALEAETCILQKRVEACKSHVLLVTCFDFCPQRSSTSNVASPQEINIT</sequence>
<keyword evidence="2" id="KW-1185">Reference proteome</keyword>
<proteinExistence type="predicted"/>
<dbReference type="PANTHER" id="PTHR21608:SF7">
    <property type="entry name" value="KINESIN-LIKE PROTEIN CG14535"/>
    <property type="match status" value="1"/>
</dbReference>